<protein>
    <submittedName>
        <fullName evidence="2">Toxin ParE</fullName>
    </submittedName>
</protein>
<keyword evidence="3" id="KW-1185">Reference proteome</keyword>
<dbReference type="Pfam" id="PF05016">
    <property type="entry name" value="ParE_toxin"/>
    <property type="match status" value="1"/>
</dbReference>
<organism evidence="2 3">
    <name type="scientific">Marinobacter litoralis</name>
    <dbReference type="NCBI Taxonomy" id="187981"/>
    <lineage>
        <taxon>Bacteria</taxon>
        <taxon>Pseudomonadati</taxon>
        <taxon>Pseudomonadota</taxon>
        <taxon>Gammaproteobacteria</taxon>
        <taxon>Pseudomonadales</taxon>
        <taxon>Marinobacteraceae</taxon>
        <taxon>Marinobacter</taxon>
    </lineage>
</organism>
<dbReference type="RefSeq" id="WP_114334314.1">
    <property type="nucleotide sequence ID" value="NZ_QMDL01000002.1"/>
</dbReference>
<gene>
    <name evidence="2" type="primary">parE_2</name>
    <name evidence="2" type="ORF">DOQ08_01539</name>
</gene>
<dbReference type="EMBL" id="QMDL01000002">
    <property type="protein sequence ID" value="RMJ04219.1"/>
    <property type="molecule type" value="Genomic_DNA"/>
</dbReference>
<name>A0A3M2RGD8_9GAMM</name>
<dbReference type="InterPro" id="IPR035093">
    <property type="entry name" value="RelE/ParE_toxin_dom_sf"/>
</dbReference>
<sequence length="118" mass="13585">MEPWKVILTDTALADLDSILDETLSQFGNLQLRRYTKQIQNALQELEANGLNAPLLKDRGDIQPHLLTYPLSRKGKRSPHHLYLRFDVKGNENSVIILRILHERMDPETQIKEAAQSQ</sequence>
<dbReference type="AlphaFoldDB" id="A0A3M2RGD8"/>
<accession>A0A3M2RGD8</accession>
<keyword evidence="1" id="KW-1277">Toxin-antitoxin system</keyword>
<proteinExistence type="predicted"/>
<dbReference type="Proteomes" id="UP000265903">
    <property type="component" value="Unassembled WGS sequence"/>
</dbReference>
<evidence type="ECO:0000313" key="3">
    <source>
        <dbReference type="Proteomes" id="UP000265903"/>
    </source>
</evidence>
<dbReference type="OrthoDB" id="516834at2"/>
<dbReference type="Gene3D" id="3.30.2310.20">
    <property type="entry name" value="RelE-like"/>
    <property type="match status" value="1"/>
</dbReference>
<comment type="caution">
    <text evidence="2">The sequence shown here is derived from an EMBL/GenBank/DDBJ whole genome shotgun (WGS) entry which is preliminary data.</text>
</comment>
<reference evidence="2 3" key="1">
    <citation type="submission" date="2018-08" db="EMBL/GenBank/DDBJ databases">
        <title>Whole Genome Sequence of the Moderate Halophilic Marine Bacterium Marinobacter litoralis Sw-45.</title>
        <authorList>
            <person name="Musa H."/>
        </authorList>
    </citation>
    <scope>NUCLEOTIDE SEQUENCE [LARGE SCALE GENOMIC DNA]</scope>
    <source>
        <strain evidence="2 3">Sw-45</strain>
    </source>
</reference>
<evidence type="ECO:0000313" key="2">
    <source>
        <dbReference type="EMBL" id="RMJ04219.1"/>
    </source>
</evidence>
<dbReference type="InterPro" id="IPR007712">
    <property type="entry name" value="RelE/ParE_toxin"/>
</dbReference>
<evidence type="ECO:0000256" key="1">
    <source>
        <dbReference type="ARBA" id="ARBA00022649"/>
    </source>
</evidence>